<dbReference type="EMBL" id="BMXL01000007">
    <property type="protein sequence ID" value="GHD23796.1"/>
    <property type="molecule type" value="Genomic_DNA"/>
</dbReference>
<organism evidence="1 2">
    <name type="scientific">Nocardiopsis kunsanensis</name>
    <dbReference type="NCBI Taxonomy" id="141693"/>
    <lineage>
        <taxon>Bacteria</taxon>
        <taxon>Bacillati</taxon>
        <taxon>Actinomycetota</taxon>
        <taxon>Actinomycetes</taxon>
        <taxon>Streptosporangiales</taxon>
        <taxon>Nocardiopsidaceae</taxon>
        <taxon>Nocardiopsis</taxon>
    </lineage>
</organism>
<name>A0A919CGV3_9ACTN</name>
<accession>A0A919CGV3</accession>
<dbReference type="RefSeq" id="WP_017576001.1">
    <property type="nucleotide sequence ID" value="NZ_BMXL01000007.1"/>
</dbReference>
<keyword evidence="2" id="KW-1185">Reference proteome</keyword>
<proteinExistence type="predicted"/>
<dbReference type="Proteomes" id="UP000654947">
    <property type="component" value="Unassembled WGS sequence"/>
</dbReference>
<reference evidence="1 2" key="1">
    <citation type="journal article" date="2014" name="Int. J. Syst. Evol. Microbiol.">
        <title>Complete genome sequence of Corynebacterium casei LMG S-19264T (=DSM 44701T), isolated from a smear-ripened cheese.</title>
        <authorList>
            <consortium name="US DOE Joint Genome Institute (JGI-PGF)"/>
            <person name="Walter F."/>
            <person name="Albersmeier A."/>
            <person name="Kalinowski J."/>
            <person name="Ruckert C."/>
        </authorList>
    </citation>
    <scope>NUCLEOTIDE SEQUENCE [LARGE SCALE GENOMIC DNA]</scope>
    <source>
        <strain evidence="1 2">KCTC 19473</strain>
    </source>
</reference>
<sequence>MPGHHCFVRSSELQLRPGEWHDVGFDRRDDGLVSISALAGTGPEALGGVLYDLSVGVVLRGTTPGTEVQLRAAEFEPAGEQGGRIRRERPALGTVHSAGHGRFTYHWKGALAVGHWVGVQVAQFGASDAQLVSAEADVFTWRH</sequence>
<dbReference type="AlphaFoldDB" id="A0A919CGV3"/>
<comment type="caution">
    <text evidence="1">The sequence shown here is derived from an EMBL/GenBank/DDBJ whole genome shotgun (WGS) entry which is preliminary data.</text>
</comment>
<gene>
    <name evidence="1" type="ORF">GCM10007147_19460</name>
</gene>
<protein>
    <submittedName>
        <fullName evidence="1">Uncharacterized protein</fullName>
    </submittedName>
</protein>
<evidence type="ECO:0000313" key="2">
    <source>
        <dbReference type="Proteomes" id="UP000654947"/>
    </source>
</evidence>
<evidence type="ECO:0000313" key="1">
    <source>
        <dbReference type="EMBL" id="GHD23796.1"/>
    </source>
</evidence>